<accession>A0AAP0PW11</accession>
<evidence type="ECO:0000313" key="2">
    <source>
        <dbReference type="Proteomes" id="UP001419268"/>
    </source>
</evidence>
<sequence>MVCAFLPQVRGSLIITITSGLWHLTIIESTLGLFVAMTMGDESPFPLMDVVLSVNTESPDTASGAGRKARTVVVNGFFECFAPSTVLHLFLPGSLVILEV</sequence>
<proteinExistence type="predicted"/>
<organism evidence="1 2">
    <name type="scientific">Stephania cephalantha</name>
    <dbReference type="NCBI Taxonomy" id="152367"/>
    <lineage>
        <taxon>Eukaryota</taxon>
        <taxon>Viridiplantae</taxon>
        <taxon>Streptophyta</taxon>
        <taxon>Embryophyta</taxon>
        <taxon>Tracheophyta</taxon>
        <taxon>Spermatophyta</taxon>
        <taxon>Magnoliopsida</taxon>
        <taxon>Ranunculales</taxon>
        <taxon>Menispermaceae</taxon>
        <taxon>Menispermoideae</taxon>
        <taxon>Cissampelideae</taxon>
        <taxon>Stephania</taxon>
    </lineage>
</organism>
<reference evidence="1 2" key="1">
    <citation type="submission" date="2024-01" db="EMBL/GenBank/DDBJ databases">
        <title>Genome assemblies of Stephania.</title>
        <authorList>
            <person name="Yang L."/>
        </authorList>
    </citation>
    <scope>NUCLEOTIDE SEQUENCE [LARGE SCALE GENOMIC DNA]</scope>
    <source>
        <strain evidence="1">JXDWG</strain>
        <tissue evidence="1">Leaf</tissue>
    </source>
</reference>
<dbReference type="EMBL" id="JBBNAG010000002">
    <property type="protein sequence ID" value="KAK9158513.1"/>
    <property type="molecule type" value="Genomic_DNA"/>
</dbReference>
<dbReference type="Proteomes" id="UP001419268">
    <property type="component" value="Unassembled WGS sequence"/>
</dbReference>
<evidence type="ECO:0000313" key="1">
    <source>
        <dbReference type="EMBL" id="KAK9158513.1"/>
    </source>
</evidence>
<dbReference type="AlphaFoldDB" id="A0AAP0PW11"/>
<gene>
    <name evidence="1" type="ORF">Scep_005087</name>
</gene>
<protein>
    <submittedName>
        <fullName evidence="1">Uncharacterized protein</fullName>
    </submittedName>
</protein>
<comment type="caution">
    <text evidence="1">The sequence shown here is derived from an EMBL/GenBank/DDBJ whole genome shotgun (WGS) entry which is preliminary data.</text>
</comment>
<keyword evidence="2" id="KW-1185">Reference proteome</keyword>
<name>A0AAP0PW11_9MAGN</name>